<evidence type="ECO:0000313" key="3">
    <source>
        <dbReference type="Proteomes" id="UP000032522"/>
    </source>
</evidence>
<sequence length="474" mass="55653">MLIEDLFRAPWHEQVLSELSKGIMTDEQLLVAVVKDWESSEKRNLMLLGDRYYRTKMDIEKKQQDITWRSNQKLAHDFVKKLVNQKVGYLLSKEPTIATENEEYRKIMQDMFDKRLLKVIKNLGKEAINKGIAFLYVYIDEKGELSFKKIPSEQIIPFWKDNDHEEIVSFIRVYEEVVYTNTQKQKQKKVEYHHPKGIKYYVLQADSLVPDVLAGVETNYHFTINEKPYLWERMPLIAFKYNEEEQPLIDCIKSLVDDYNLQASVNADLLADIPNFIYKLVNYGGTDLQEFLNDLNRYRAVKLDTDGDVDKLQADLQTDAVEKELLRIRKAIYEFGRGVDTQDENLGNASGVALRYRYSDLDMDCNILETEFQSSLEQLIWFIDQYLLMTGKGDFTNEPISIIFNRDIIINESEVIANCQASVGILDDRTIRENHPWYTEQVEERLKKQQEQEQMYNGYQGAFQQQQKDGNVNE</sequence>
<accession>A0A0D8BQE6</accession>
<dbReference type="AlphaFoldDB" id="A0A0D8BQE6"/>
<dbReference type="Proteomes" id="UP000032522">
    <property type="component" value="Unassembled WGS sequence"/>
</dbReference>
<comment type="caution">
    <text evidence="2">The sequence shown here is derived from an EMBL/GenBank/DDBJ whole genome shotgun (WGS) entry which is preliminary data.</text>
</comment>
<gene>
    <name evidence="2" type="ORF">LG52_1659</name>
</gene>
<proteinExistence type="predicted"/>
<feature type="compositionally biased region" description="Polar residues" evidence="1">
    <location>
        <begin position="462"/>
        <end position="474"/>
    </location>
</feature>
<dbReference type="OrthoDB" id="1697867at2"/>
<organism evidence="2 3">
    <name type="scientific">Geobacillus kaustophilus</name>
    <dbReference type="NCBI Taxonomy" id="1462"/>
    <lineage>
        <taxon>Bacteria</taxon>
        <taxon>Bacillati</taxon>
        <taxon>Bacillota</taxon>
        <taxon>Bacilli</taxon>
        <taxon>Bacillales</taxon>
        <taxon>Anoxybacillaceae</taxon>
        <taxon>Geobacillus</taxon>
        <taxon>Geobacillus thermoleovorans group</taxon>
    </lineage>
</organism>
<dbReference type="EMBL" id="JYBP01000003">
    <property type="protein sequence ID" value="KJE26345.1"/>
    <property type="molecule type" value="Genomic_DNA"/>
</dbReference>
<evidence type="ECO:0000313" key="2">
    <source>
        <dbReference type="EMBL" id="KJE26345.1"/>
    </source>
</evidence>
<dbReference type="RefSeq" id="WP_044731576.1">
    <property type="nucleotide sequence ID" value="NZ_JYBP01000003.1"/>
</dbReference>
<dbReference type="NCBIfam" id="TIGR01538">
    <property type="entry name" value="portal_SPP1"/>
    <property type="match status" value="1"/>
</dbReference>
<protein>
    <submittedName>
        <fullName evidence="2">Phage portal protein, SPP1 family</fullName>
    </submittedName>
</protein>
<reference evidence="2 3" key="1">
    <citation type="submission" date="2015-01" db="EMBL/GenBank/DDBJ databases">
        <authorList>
            <person name="Filippidou S."/>
            <person name="Jeanneret N."/>
            <person name="Russel-Delif L."/>
            <person name="Junier T."/>
            <person name="Wunderlin T."/>
            <person name="Molina V."/>
            <person name="Johnson S.L."/>
            <person name="Davenport K.W."/>
            <person name="Chain P.S."/>
            <person name="Dorador C."/>
            <person name="Junier P."/>
        </authorList>
    </citation>
    <scope>NUCLEOTIDE SEQUENCE [LARGE SCALE GENOMIC DNA]</scope>
    <source>
        <strain evidence="2 3">Et7/4</strain>
    </source>
</reference>
<name>A0A0D8BQE6_GEOKU</name>
<evidence type="ECO:0000256" key="1">
    <source>
        <dbReference type="SAM" id="MobiDB-lite"/>
    </source>
</evidence>
<dbReference type="InterPro" id="IPR021145">
    <property type="entry name" value="Portal_protein_SPP1_Gp6-like"/>
</dbReference>
<dbReference type="Pfam" id="PF05133">
    <property type="entry name" value="SPP1_portal"/>
    <property type="match status" value="1"/>
</dbReference>
<dbReference type="PATRIC" id="fig|1462.6.peg.1876"/>
<feature type="region of interest" description="Disordered" evidence="1">
    <location>
        <begin position="449"/>
        <end position="474"/>
    </location>
</feature>
<dbReference type="InterPro" id="IPR006428">
    <property type="entry name" value="Portal_SPP1-type"/>
</dbReference>